<dbReference type="Pfam" id="PF00560">
    <property type="entry name" value="LRR_1"/>
    <property type="match status" value="2"/>
</dbReference>
<dbReference type="EMBL" id="CM010719">
    <property type="protein sequence ID" value="RZC61551.1"/>
    <property type="molecule type" value="Genomic_DNA"/>
</dbReference>
<dbReference type="Pfam" id="PF08263">
    <property type="entry name" value="LRRNT_2"/>
    <property type="match status" value="1"/>
</dbReference>
<evidence type="ECO:0000256" key="7">
    <source>
        <dbReference type="ARBA" id="ARBA00022989"/>
    </source>
</evidence>
<keyword evidence="5" id="KW-0732">Signal</keyword>
<dbReference type="InterPro" id="IPR032675">
    <property type="entry name" value="LRR_dom_sf"/>
</dbReference>
<dbReference type="InterPro" id="IPR046959">
    <property type="entry name" value="PRK1-6/SRF4-like"/>
</dbReference>
<feature type="region of interest" description="Disordered" evidence="9">
    <location>
        <begin position="315"/>
        <end position="338"/>
    </location>
</feature>
<keyword evidence="6" id="KW-0677">Repeat</keyword>
<sequence length="726" mass="79382">MPFFCNWYTSITFNTTSRTTEKLKTLVSGKSTHSTTTELKVPRAKNPPKERGRGVTTHNMFLQFLVADNREEKKMGFIFLVVVLVFFQGFLISPISCLLNSDGLSLLALKASISTDPYHTLKSWLESDETPCKWYGITCNIQNRVTQVYLPNKGFNGYIPSELGALTSLQNLSLSTNNFTNIIPPRLFNATSLVSLDLSHNSFSGTINPNDIKTLTLLSHLDLSSNLLNGSLPDSLTLLPQISGTLNLSYNRFSGEVPSSYGEFPVTVSLDLRHNNLSGKIPQVGSLLNQGPTAFSGNPNLCGFPLSIQCPEAAGEDPRVPLNPNQNPNPNFSSTGSNISGKSRGISATVPIISAISVLLGVFSISVWLLRKKCVKVEGKMGKEKCDKGEEEEEDEEGQKGKFVVIDEGFSLELEDLLRASAYVVGKSRSGIVYKVVAGRLSGVTGVVVAVRRLSEGGGFWRFKEFISEVEMIGKIKHPNVVRLRAYYFASDEKLLVSDFISNGSLYSALHGGPSSSLPPLSWSARLKIIQGSARGLAYIHECSPRKYVHGNIKSSKILLDEDLHPYISGFGLTRLISSTNKTADLNAEKNNLAQKVVVSGFGSKSLSSPTSVYLAPEAQVSSSKMSQKCDVYSFGVAVLETLTGRLPDVGPENDEKGLESFVRRAFQEERPLSEIIDPALIHEVYAKKQVLAAFHIALSCTELDPEIRPRMRSVSESLDRIGSPH</sequence>
<dbReference type="Proteomes" id="UP000316621">
    <property type="component" value="Chromosome 5"/>
</dbReference>
<accession>A0A4Y7JNK7</accession>
<dbReference type="SUPFAM" id="SSF52058">
    <property type="entry name" value="L domain-like"/>
    <property type="match status" value="1"/>
</dbReference>
<name>A0A4Y7JNK7_PAPSO</name>
<feature type="domain" description="Protein kinase" evidence="11">
    <location>
        <begin position="419"/>
        <end position="726"/>
    </location>
</feature>
<dbReference type="Gene3D" id="3.30.200.20">
    <property type="entry name" value="Phosphorylase Kinase, domain 1"/>
    <property type="match status" value="1"/>
</dbReference>
<comment type="subcellular location">
    <subcellularLocation>
        <location evidence="1">Membrane</location>
        <topology evidence="1">Single-pass membrane protein</topology>
    </subcellularLocation>
</comment>
<feature type="transmembrane region" description="Helical" evidence="10">
    <location>
        <begin position="348"/>
        <end position="370"/>
    </location>
</feature>
<dbReference type="GO" id="GO:0005524">
    <property type="term" value="F:ATP binding"/>
    <property type="evidence" value="ECO:0007669"/>
    <property type="project" value="InterPro"/>
</dbReference>
<dbReference type="Gene3D" id="1.10.510.10">
    <property type="entry name" value="Transferase(Phosphotransferase) domain 1"/>
    <property type="match status" value="1"/>
</dbReference>
<dbReference type="FunFam" id="3.80.10.10:FF:000129">
    <property type="entry name" value="Leucine-rich repeat receptor-like kinase"/>
    <property type="match status" value="1"/>
</dbReference>
<keyword evidence="3" id="KW-0433">Leucine-rich repeat</keyword>
<feature type="compositionally biased region" description="Low complexity" evidence="9">
    <location>
        <begin position="320"/>
        <end position="331"/>
    </location>
</feature>
<organism evidence="12 13">
    <name type="scientific">Papaver somniferum</name>
    <name type="common">Opium poppy</name>
    <dbReference type="NCBI Taxonomy" id="3469"/>
    <lineage>
        <taxon>Eukaryota</taxon>
        <taxon>Viridiplantae</taxon>
        <taxon>Streptophyta</taxon>
        <taxon>Embryophyta</taxon>
        <taxon>Tracheophyta</taxon>
        <taxon>Spermatophyta</taxon>
        <taxon>Magnoliopsida</taxon>
        <taxon>Ranunculales</taxon>
        <taxon>Papaveraceae</taxon>
        <taxon>Papaveroideae</taxon>
        <taxon>Papaver</taxon>
    </lineage>
</organism>
<keyword evidence="7 10" id="KW-1133">Transmembrane helix</keyword>
<evidence type="ECO:0000256" key="9">
    <source>
        <dbReference type="SAM" id="MobiDB-lite"/>
    </source>
</evidence>
<evidence type="ECO:0000259" key="11">
    <source>
        <dbReference type="PROSITE" id="PS50011"/>
    </source>
</evidence>
<dbReference type="InterPro" id="IPR001611">
    <property type="entry name" value="Leu-rich_rpt"/>
</dbReference>
<dbReference type="OMA" id="TWKFKEF"/>
<evidence type="ECO:0000256" key="3">
    <source>
        <dbReference type="ARBA" id="ARBA00022614"/>
    </source>
</evidence>
<dbReference type="InterPro" id="IPR013210">
    <property type="entry name" value="LRR_N_plant-typ"/>
</dbReference>
<evidence type="ECO:0000256" key="2">
    <source>
        <dbReference type="ARBA" id="ARBA00022553"/>
    </source>
</evidence>
<dbReference type="GO" id="GO:0016020">
    <property type="term" value="C:membrane"/>
    <property type="evidence" value="ECO:0007669"/>
    <property type="project" value="UniProtKB-SubCell"/>
</dbReference>
<dbReference type="PANTHER" id="PTHR48007">
    <property type="entry name" value="LEUCINE-RICH REPEAT RECEPTOR-LIKE PROTEIN KINASE PXC1"/>
    <property type="match status" value="1"/>
</dbReference>
<evidence type="ECO:0000256" key="10">
    <source>
        <dbReference type="SAM" id="Phobius"/>
    </source>
</evidence>
<evidence type="ECO:0000256" key="4">
    <source>
        <dbReference type="ARBA" id="ARBA00022692"/>
    </source>
</evidence>
<protein>
    <recommendedName>
        <fullName evidence="11">Protein kinase domain-containing protein</fullName>
    </recommendedName>
</protein>
<dbReference type="FunFam" id="3.80.10.10:FF:000722">
    <property type="entry name" value="Leucine-rich repeat receptor-like protein kinase"/>
    <property type="match status" value="1"/>
</dbReference>
<dbReference type="Pfam" id="PF07714">
    <property type="entry name" value="PK_Tyr_Ser-Thr"/>
    <property type="match status" value="1"/>
</dbReference>
<evidence type="ECO:0000313" key="13">
    <source>
        <dbReference type="Proteomes" id="UP000316621"/>
    </source>
</evidence>
<dbReference type="STRING" id="3469.A0A4Y7JNK7"/>
<gene>
    <name evidence="12" type="ORF">C5167_023308</name>
</gene>
<keyword evidence="8 10" id="KW-0472">Membrane</keyword>
<keyword evidence="13" id="KW-1185">Reference proteome</keyword>
<dbReference type="InterPro" id="IPR011009">
    <property type="entry name" value="Kinase-like_dom_sf"/>
</dbReference>
<evidence type="ECO:0000313" key="12">
    <source>
        <dbReference type="EMBL" id="RZC61551.1"/>
    </source>
</evidence>
<evidence type="ECO:0000256" key="8">
    <source>
        <dbReference type="ARBA" id="ARBA00023136"/>
    </source>
</evidence>
<dbReference type="GO" id="GO:0004672">
    <property type="term" value="F:protein kinase activity"/>
    <property type="evidence" value="ECO:0007669"/>
    <property type="project" value="InterPro"/>
</dbReference>
<reference evidence="12 13" key="1">
    <citation type="journal article" date="2018" name="Science">
        <title>The opium poppy genome and morphinan production.</title>
        <authorList>
            <person name="Guo L."/>
            <person name="Winzer T."/>
            <person name="Yang X."/>
            <person name="Li Y."/>
            <person name="Ning Z."/>
            <person name="He Z."/>
            <person name="Teodor R."/>
            <person name="Lu Y."/>
            <person name="Bowser T.A."/>
            <person name="Graham I.A."/>
            <person name="Ye K."/>
        </authorList>
    </citation>
    <scope>NUCLEOTIDE SEQUENCE [LARGE SCALE GENOMIC DNA]</scope>
    <source>
        <strain evidence="13">cv. HN1</strain>
        <tissue evidence="12">Leaves</tissue>
    </source>
</reference>
<dbReference type="SUPFAM" id="SSF56112">
    <property type="entry name" value="Protein kinase-like (PK-like)"/>
    <property type="match status" value="1"/>
</dbReference>
<evidence type="ECO:0000256" key="6">
    <source>
        <dbReference type="ARBA" id="ARBA00022737"/>
    </source>
</evidence>
<dbReference type="Gene3D" id="3.80.10.10">
    <property type="entry name" value="Ribonuclease Inhibitor"/>
    <property type="match status" value="2"/>
</dbReference>
<dbReference type="PROSITE" id="PS50011">
    <property type="entry name" value="PROTEIN_KINASE_DOM"/>
    <property type="match status" value="1"/>
</dbReference>
<dbReference type="AlphaFoldDB" id="A0A4Y7JNK7"/>
<dbReference type="PANTHER" id="PTHR48007:SF8">
    <property type="entry name" value="RECEPTOR PROTEIN KINASE-LIKE PROTEIN ZAR1"/>
    <property type="match status" value="1"/>
</dbReference>
<dbReference type="Gramene" id="RZC61551">
    <property type="protein sequence ID" value="RZC61551"/>
    <property type="gene ID" value="C5167_023308"/>
</dbReference>
<keyword evidence="4 10" id="KW-0812">Transmembrane</keyword>
<evidence type="ECO:0000256" key="1">
    <source>
        <dbReference type="ARBA" id="ARBA00004167"/>
    </source>
</evidence>
<keyword evidence="2" id="KW-0597">Phosphoprotein</keyword>
<dbReference type="InterPro" id="IPR000719">
    <property type="entry name" value="Prot_kinase_dom"/>
</dbReference>
<feature type="transmembrane region" description="Helical" evidence="10">
    <location>
        <begin position="77"/>
        <end position="95"/>
    </location>
</feature>
<dbReference type="InterPro" id="IPR001245">
    <property type="entry name" value="Ser-Thr/Tyr_kinase_cat_dom"/>
</dbReference>
<evidence type="ECO:0000256" key="5">
    <source>
        <dbReference type="ARBA" id="ARBA00022729"/>
    </source>
</evidence>
<proteinExistence type="predicted"/>